<keyword evidence="2" id="KW-1185">Reference proteome</keyword>
<organism evidence="1 2">
    <name type="scientific">Meloidogyne enterolobii</name>
    <name type="common">Root-knot nematode worm</name>
    <name type="synonym">Meloidogyne mayaguensis</name>
    <dbReference type="NCBI Taxonomy" id="390850"/>
    <lineage>
        <taxon>Eukaryota</taxon>
        <taxon>Metazoa</taxon>
        <taxon>Ecdysozoa</taxon>
        <taxon>Nematoda</taxon>
        <taxon>Chromadorea</taxon>
        <taxon>Rhabditida</taxon>
        <taxon>Tylenchina</taxon>
        <taxon>Tylenchomorpha</taxon>
        <taxon>Tylenchoidea</taxon>
        <taxon>Meloidogynidae</taxon>
        <taxon>Meloidogyninae</taxon>
        <taxon>Meloidogyne</taxon>
    </lineage>
</organism>
<evidence type="ECO:0000313" key="2">
    <source>
        <dbReference type="Proteomes" id="UP001497535"/>
    </source>
</evidence>
<protein>
    <submittedName>
        <fullName evidence="1">Uncharacterized protein</fullName>
    </submittedName>
</protein>
<proteinExistence type="predicted"/>
<gene>
    <name evidence="1" type="ORF">MENTE1834_LOCUS40687</name>
</gene>
<comment type="caution">
    <text evidence="1">The sequence shown here is derived from an EMBL/GenBank/DDBJ whole genome shotgun (WGS) entry which is preliminary data.</text>
</comment>
<reference evidence="1" key="1">
    <citation type="submission" date="2023-11" db="EMBL/GenBank/DDBJ databases">
        <authorList>
            <person name="Poullet M."/>
        </authorList>
    </citation>
    <scope>NUCLEOTIDE SEQUENCE</scope>
    <source>
        <strain evidence="1">E1834</strain>
    </source>
</reference>
<dbReference type="Proteomes" id="UP001497535">
    <property type="component" value="Unassembled WGS sequence"/>
</dbReference>
<sequence>MTAVGFSKILTPVGIIFHLLLFFTSLQISVNAESVAQVPKELAGEGMGNAGVRARLSQLGVNYIATFLKDILIQQVLSVTPENEELTVQFNDTKARLTDLVLSVQHGPGPLKTKTEAPSQVNIELPEIAFECKATLADGGNNKKVIFHVDTSTLFLNVSSLHHPQVCFSFPNFLFYLKQDKHPCPLGLLVEDRGFPGRACRDLGLGVTFGSWDGVCQLHLDNKALSISLEGEGGANNNERKAILTELGPELLQQLTCSRIVYVIEERVNQRFALLPSKLNLAQLNNNFIVEDLLKKVEAVRQRQRRAEPPIQTSNENAPVDPDLFASFNVSRADKLLLDYTIIDVRADHRGVEVDSSGEVSLRGRGGTPFGPMTLTLPLLANEENMLQMLVSDFMPNSLLYHGHSIGLFNARVDTKTPHFGSLMRTTCPASTGLLFCLGDFFPTLRRLHPDHSLALLFSTLQSPVIKFRPQSAGGISFSLVGRIIMSLLEGNSTKTNKMKETEVAQMQINVNAHMKIKLSSTTVRPKITLDKISLKTLTPGILAQEELDRSVLLSKEVLQRMVNDILRGGIPIPVHPLLRLHRPKVKIQDRALLLLTNVEFNEPLIRQIVGASLDIKRGV</sequence>
<accession>A0ACB1AQ49</accession>
<name>A0ACB1AQ49_MELEN</name>
<evidence type="ECO:0000313" key="1">
    <source>
        <dbReference type="EMBL" id="CAK5094478.1"/>
    </source>
</evidence>
<dbReference type="EMBL" id="CAVMJV010000097">
    <property type="protein sequence ID" value="CAK5094478.1"/>
    <property type="molecule type" value="Genomic_DNA"/>
</dbReference>